<evidence type="ECO:0000313" key="2">
    <source>
        <dbReference type="EMBL" id="ORZ41202.1"/>
    </source>
</evidence>
<dbReference type="Proteomes" id="UP000193411">
    <property type="component" value="Unassembled WGS sequence"/>
</dbReference>
<name>A0A1Y2I6T4_9FUNG</name>
<gene>
    <name evidence="2" type="ORF">BCR44DRAFT_70013</name>
</gene>
<protein>
    <submittedName>
        <fullName evidence="2">Uncharacterized protein</fullName>
    </submittedName>
</protein>
<feature type="region of interest" description="Disordered" evidence="1">
    <location>
        <begin position="38"/>
        <end position="84"/>
    </location>
</feature>
<evidence type="ECO:0000256" key="1">
    <source>
        <dbReference type="SAM" id="MobiDB-lite"/>
    </source>
</evidence>
<feature type="compositionally biased region" description="Polar residues" evidence="1">
    <location>
        <begin position="43"/>
        <end position="52"/>
    </location>
</feature>
<feature type="compositionally biased region" description="Low complexity" evidence="1">
    <location>
        <begin position="355"/>
        <end position="377"/>
    </location>
</feature>
<keyword evidence="3" id="KW-1185">Reference proteome</keyword>
<feature type="compositionally biased region" description="Basic and acidic residues" evidence="1">
    <location>
        <begin position="308"/>
        <end position="330"/>
    </location>
</feature>
<dbReference type="EMBL" id="MCFL01000001">
    <property type="protein sequence ID" value="ORZ41202.1"/>
    <property type="molecule type" value="Genomic_DNA"/>
</dbReference>
<sequence length="529" mass="57068">MIVSLIHNVKNEALQVCTHSILSRDHLLTAQPQVPFHPHPNMMASSPTTTAFSLEPLPLPAGSSKRRRPPRNSLPPADDHTSAHANASLTDESALDHLMSALHLDHSNSNLPPLYPTATPHAVRAHLAAMGYDQVPQDTLAAIVNDLNAGQVWSKSMTNTTETDGSSRSNRRRRKRAQVTIHDESYLSTMHEPSGDEQVVDLTTLNDLSLSTAAAAAISIDSRAGADATEATTLTRPELETYLLDMGYAPSDLDTALVDDLLEALNESVAMGQETMMSMMRDQAEEQRAGEYTGTVMTGNADRTVDELQSSRHYRPANEVHWEMETSREQLEEDDKVDTTGEQGQREQTNASQEASSQRSWSPAPSAASTYSSSSHARAYKPATAYSSSSTFRGAFRAPPPSTPRTPANDPVLRYQQYARAWSNSPFLVRREREAGNAGASVWSLPSSTAAAAAAGGSTLMSHSRTSGAGRPAIRPTSKWDDTFDQSDAGSAGTGGVDKDRDVWAVRDWIKAPGSGTSTGARTTSSLNR</sequence>
<feature type="region of interest" description="Disordered" evidence="1">
    <location>
        <begin position="308"/>
        <end position="410"/>
    </location>
</feature>
<feature type="compositionally biased region" description="Polar residues" evidence="1">
    <location>
        <begin position="340"/>
        <end position="354"/>
    </location>
</feature>
<organism evidence="2 3">
    <name type="scientific">Catenaria anguillulae PL171</name>
    <dbReference type="NCBI Taxonomy" id="765915"/>
    <lineage>
        <taxon>Eukaryota</taxon>
        <taxon>Fungi</taxon>
        <taxon>Fungi incertae sedis</taxon>
        <taxon>Blastocladiomycota</taxon>
        <taxon>Blastocladiomycetes</taxon>
        <taxon>Blastocladiales</taxon>
        <taxon>Catenariaceae</taxon>
        <taxon>Catenaria</taxon>
    </lineage>
</organism>
<accession>A0A1Y2I6T4</accession>
<feature type="region of interest" description="Disordered" evidence="1">
    <location>
        <begin position="460"/>
        <end position="499"/>
    </location>
</feature>
<feature type="region of interest" description="Disordered" evidence="1">
    <location>
        <begin position="155"/>
        <end position="177"/>
    </location>
</feature>
<reference evidence="2 3" key="1">
    <citation type="submission" date="2016-07" db="EMBL/GenBank/DDBJ databases">
        <title>Pervasive Adenine N6-methylation of Active Genes in Fungi.</title>
        <authorList>
            <consortium name="DOE Joint Genome Institute"/>
            <person name="Mondo S.J."/>
            <person name="Dannebaum R.O."/>
            <person name="Kuo R.C."/>
            <person name="Labutti K."/>
            <person name="Haridas S."/>
            <person name="Kuo A."/>
            <person name="Salamov A."/>
            <person name="Ahrendt S.R."/>
            <person name="Lipzen A."/>
            <person name="Sullivan W."/>
            <person name="Andreopoulos W.B."/>
            <person name="Clum A."/>
            <person name="Lindquist E."/>
            <person name="Daum C."/>
            <person name="Ramamoorthy G.K."/>
            <person name="Gryganskyi A."/>
            <person name="Culley D."/>
            <person name="Magnuson J.K."/>
            <person name="James T.Y."/>
            <person name="O'Malley M.A."/>
            <person name="Stajich J.E."/>
            <person name="Spatafora J.W."/>
            <person name="Visel A."/>
            <person name="Grigoriev I.V."/>
        </authorList>
    </citation>
    <scope>NUCLEOTIDE SEQUENCE [LARGE SCALE GENOMIC DNA]</scope>
    <source>
        <strain evidence="2 3">PL171</strain>
    </source>
</reference>
<evidence type="ECO:0000313" key="3">
    <source>
        <dbReference type="Proteomes" id="UP000193411"/>
    </source>
</evidence>
<feature type="compositionally biased region" description="Polar residues" evidence="1">
    <location>
        <begin position="155"/>
        <end position="164"/>
    </location>
</feature>
<dbReference type="AlphaFoldDB" id="A0A1Y2I6T4"/>
<proteinExistence type="predicted"/>
<comment type="caution">
    <text evidence="2">The sequence shown here is derived from an EMBL/GenBank/DDBJ whole genome shotgun (WGS) entry which is preliminary data.</text>
</comment>